<dbReference type="Pfam" id="PF00561">
    <property type="entry name" value="Abhydrolase_1"/>
    <property type="match status" value="1"/>
</dbReference>
<organism evidence="3 4">
    <name type="scientific">Streptomyces caniscabiei</name>
    <dbReference type="NCBI Taxonomy" id="2746961"/>
    <lineage>
        <taxon>Bacteria</taxon>
        <taxon>Bacillati</taxon>
        <taxon>Actinomycetota</taxon>
        <taxon>Actinomycetes</taxon>
        <taxon>Kitasatosporales</taxon>
        <taxon>Streptomycetaceae</taxon>
        <taxon>Streptomyces</taxon>
    </lineage>
</organism>
<dbReference type="AlphaFoldDB" id="A0A927LCN5"/>
<accession>A0A927LCN5</accession>
<dbReference type="EMBL" id="JACYXT010000025">
    <property type="protein sequence ID" value="MBD9729319.1"/>
    <property type="molecule type" value="Genomic_DNA"/>
</dbReference>
<dbReference type="RefSeq" id="WP_086802301.1">
    <property type="nucleotide sequence ID" value="NZ_JACYXT010000025.1"/>
</dbReference>
<protein>
    <submittedName>
        <fullName evidence="3">Alpha/beta hydrolase</fullName>
    </submittedName>
</protein>
<feature type="compositionally biased region" description="Basic and acidic residues" evidence="1">
    <location>
        <begin position="14"/>
        <end position="23"/>
    </location>
</feature>
<dbReference type="GO" id="GO:0016787">
    <property type="term" value="F:hydrolase activity"/>
    <property type="evidence" value="ECO:0007669"/>
    <property type="project" value="UniProtKB-KW"/>
</dbReference>
<comment type="caution">
    <text evidence="3">The sequence shown here is derived from an EMBL/GenBank/DDBJ whole genome shotgun (WGS) entry which is preliminary data.</text>
</comment>
<proteinExistence type="predicted"/>
<keyword evidence="3" id="KW-0378">Hydrolase</keyword>
<name>A0A927LCN5_9ACTN</name>
<dbReference type="PANTHER" id="PTHR43329">
    <property type="entry name" value="EPOXIDE HYDROLASE"/>
    <property type="match status" value="1"/>
</dbReference>
<dbReference type="Proteomes" id="UP000661025">
    <property type="component" value="Unassembled WGS sequence"/>
</dbReference>
<evidence type="ECO:0000256" key="1">
    <source>
        <dbReference type="SAM" id="MobiDB-lite"/>
    </source>
</evidence>
<dbReference type="InterPro" id="IPR029058">
    <property type="entry name" value="AB_hydrolase_fold"/>
</dbReference>
<feature type="domain" description="AB hydrolase-1" evidence="2">
    <location>
        <begin position="45"/>
        <end position="147"/>
    </location>
</feature>
<evidence type="ECO:0000313" key="4">
    <source>
        <dbReference type="Proteomes" id="UP000661025"/>
    </source>
</evidence>
<feature type="region of interest" description="Disordered" evidence="1">
    <location>
        <begin position="1"/>
        <end position="23"/>
    </location>
</feature>
<dbReference type="SUPFAM" id="SSF53474">
    <property type="entry name" value="alpha/beta-Hydrolases"/>
    <property type="match status" value="1"/>
</dbReference>
<evidence type="ECO:0000259" key="2">
    <source>
        <dbReference type="Pfam" id="PF00561"/>
    </source>
</evidence>
<evidence type="ECO:0000313" key="3">
    <source>
        <dbReference type="EMBL" id="MBD9729319.1"/>
    </source>
</evidence>
<gene>
    <name evidence="3" type="ORF">IHE70_40285</name>
</gene>
<dbReference type="Gene3D" id="3.40.50.1820">
    <property type="entry name" value="alpha/beta hydrolase"/>
    <property type="match status" value="1"/>
</dbReference>
<dbReference type="InterPro" id="IPR000073">
    <property type="entry name" value="AB_hydrolase_1"/>
</dbReference>
<reference evidence="3" key="1">
    <citation type="submission" date="2020-09" db="EMBL/GenBank/DDBJ databases">
        <title>Streptomyces canutascabiei sp. nov., which causes potato common scab and is distributed across the world.</title>
        <authorList>
            <person name="Nguyen H.P."/>
            <person name="Weisberg A.J."/>
            <person name="Chang J.H."/>
            <person name="Clarke C.R."/>
        </authorList>
    </citation>
    <scope>NUCLEOTIDE SEQUENCE</scope>
    <source>
        <strain evidence="3">ID-01-6.2a</strain>
    </source>
</reference>
<dbReference type="PRINTS" id="PR00111">
    <property type="entry name" value="ABHYDROLASE"/>
</dbReference>
<sequence length="299" mass="33460">MTAQAGRTAPTDDALARELPGDFTSHHADAGGTRLHYVTGGTGEPLVLLPGYPQTWWAWHKVLPDLARHFTVIAADLRGMGGSDRPAGGYDKKTMAADIHALIRHLGHDDVHIAGHDMGGMVAFAFAANHPEATRKVALLDTGHPDDSYYDLRLIARPGTGITRWWWAFNQVQNLPEVLYAGHMRQVIDWLFSHALADQSLISDRDRDIYAAAYDSPDGIRAACGWYQAYHQDIEDLKTYPKVTAPLLGIGSRFSHDHFRTTLPTLADDVRVERVKQSVHYFPEEEPELVTHYLLDFFR</sequence>